<evidence type="ECO:0000313" key="1">
    <source>
        <dbReference type="EMBL" id="SME88320.1"/>
    </source>
</evidence>
<dbReference type="AlphaFoldDB" id="A0A1Y6B6V6"/>
<name>A0A1Y6B6V6_9PROT</name>
<dbReference type="EMBL" id="FWZX01000001">
    <property type="protein sequence ID" value="SME88320.1"/>
    <property type="molecule type" value="Genomic_DNA"/>
</dbReference>
<sequence length="74" mass="8039">MTPEDLTRKVNQIAAFHGAYPRDEAVDAVARHIRDFWDPRMREKLAALVAAGGEGLSPVALAAAKEVVGERARV</sequence>
<reference evidence="1 2" key="1">
    <citation type="submission" date="2017-04" db="EMBL/GenBank/DDBJ databases">
        <authorList>
            <person name="Afonso C.L."/>
            <person name="Miller P.J."/>
            <person name="Scott M.A."/>
            <person name="Spackman E."/>
            <person name="Goraichik I."/>
            <person name="Dimitrov K.M."/>
            <person name="Suarez D.L."/>
            <person name="Swayne D.E."/>
        </authorList>
    </citation>
    <scope>NUCLEOTIDE SEQUENCE [LARGE SCALE GENOMIC DNA]</scope>
    <source>
        <strain evidence="1 2">USBA 355</strain>
    </source>
</reference>
<accession>A0A1Y6B6V6</accession>
<organism evidence="1 2">
    <name type="scientific">Tistlia consotensis USBA 355</name>
    <dbReference type="NCBI Taxonomy" id="560819"/>
    <lineage>
        <taxon>Bacteria</taxon>
        <taxon>Pseudomonadati</taxon>
        <taxon>Pseudomonadota</taxon>
        <taxon>Alphaproteobacteria</taxon>
        <taxon>Rhodospirillales</taxon>
        <taxon>Rhodovibrionaceae</taxon>
        <taxon>Tistlia</taxon>
    </lineage>
</organism>
<dbReference type="Pfam" id="PF11390">
    <property type="entry name" value="FdsD"/>
    <property type="match status" value="1"/>
</dbReference>
<dbReference type="RefSeq" id="WP_085120452.1">
    <property type="nucleotide sequence ID" value="NZ_FWZX01000001.1"/>
</dbReference>
<dbReference type="Proteomes" id="UP000192917">
    <property type="component" value="Unassembled WGS sequence"/>
</dbReference>
<gene>
    <name evidence="1" type="ORF">SAMN05428998_10184</name>
</gene>
<protein>
    <submittedName>
        <fullName evidence="1">Formate dehydrogenase subunit delta</fullName>
    </submittedName>
</protein>
<proteinExistence type="predicted"/>
<evidence type="ECO:0000313" key="2">
    <source>
        <dbReference type="Proteomes" id="UP000192917"/>
    </source>
</evidence>
<keyword evidence="2" id="KW-1185">Reference proteome</keyword>
<dbReference type="STRING" id="560819.SAMN05428998_10184"/>
<dbReference type="InterPro" id="IPR021074">
    <property type="entry name" value="Formate_DH_dsu"/>
</dbReference>